<dbReference type="AlphaFoldDB" id="A0A2H5F0W1"/>
<gene>
    <name evidence="1" type="ORF">CX676_14230</name>
</gene>
<dbReference type="SUPFAM" id="SSF53254">
    <property type="entry name" value="Phosphoglycerate mutase-like"/>
    <property type="match status" value="1"/>
</dbReference>
<dbReference type="CDD" id="cd07067">
    <property type="entry name" value="HP_PGM_like"/>
    <property type="match status" value="1"/>
</dbReference>
<dbReference type="KEGG" id="pzh:CX676_14230"/>
<sequence length="197" mass="21430">MRVLRYLSHPQVVIDPAVPVPDWRLSEEGRARVLALAETGWLPATTRIFCSSEVKAHETATLIAGMLGLNLLTDPMLNEIDRSSTGYVPHDRHEALADAFFADPEVSIAGWERAVDVERRGMEAIRDLASRQGEGDMMIVGHGGIGTLCWCALAGIDARSRPDQPPGGGAVWAVRLPDLTPLHGWLPMEQVARVAGH</sequence>
<dbReference type="Pfam" id="PF00300">
    <property type="entry name" value="His_Phos_1"/>
    <property type="match status" value="1"/>
</dbReference>
<dbReference type="InterPro" id="IPR013078">
    <property type="entry name" value="His_Pase_superF_clade-1"/>
</dbReference>
<dbReference type="Proteomes" id="UP000234530">
    <property type="component" value="Chromosome"/>
</dbReference>
<dbReference type="Gene3D" id="3.40.50.1240">
    <property type="entry name" value="Phosphoglycerate mutase-like"/>
    <property type="match status" value="1"/>
</dbReference>
<proteinExistence type="predicted"/>
<dbReference type="EMBL" id="CP025430">
    <property type="protein sequence ID" value="AUH65184.1"/>
    <property type="molecule type" value="Genomic_DNA"/>
</dbReference>
<dbReference type="RefSeq" id="WP_101753209.1">
    <property type="nucleotide sequence ID" value="NZ_CP025430.1"/>
</dbReference>
<evidence type="ECO:0000313" key="1">
    <source>
        <dbReference type="EMBL" id="AUH65184.1"/>
    </source>
</evidence>
<organism evidence="1 2">
    <name type="scientific">Paracoccus zhejiangensis</name>
    <dbReference type="NCBI Taxonomy" id="1077935"/>
    <lineage>
        <taxon>Bacteria</taxon>
        <taxon>Pseudomonadati</taxon>
        <taxon>Pseudomonadota</taxon>
        <taxon>Alphaproteobacteria</taxon>
        <taxon>Rhodobacterales</taxon>
        <taxon>Paracoccaceae</taxon>
        <taxon>Paracoccus</taxon>
    </lineage>
</organism>
<accession>A0A2H5F0W1</accession>
<reference evidence="1 2" key="1">
    <citation type="journal article" date="2013" name="Antonie Van Leeuwenhoek">
        <title>Paracoccus zhejiangensis sp. nov., isolated from activated sludge in wastewater-treatment system.</title>
        <authorList>
            <person name="Wu Z.G."/>
            <person name="Zhang D.F."/>
            <person name="Liu Y.L."/>
            <person name="Wang F."/>
            <person name="Jiang X."/>
            <person name="Li C."/>
            <person name="Li S.P."/>
            <person name="Hong Q."/>
            <person name="Li W.J."/>
        </authorList>
    </citation>
    <scope>NUCLEOTIDE SEQUENCE [LARGE SCALE GENOMIC DNA]</scope>
    <source>
        <strain evidence="1 2">J6</strain>
    </source>
</reference>
<evidence type="ECO:0000313" key="2">
    <source>
        <dbReference type="Proteomes" id="UP000234530"/>
    </source>
</evidence>
<keyword evidence="2" id="KW-1185">Reference proteome</keyword>
<dbReference type="InterPro" id="IPR029033">
    <property type="entry name" value="His_PPase_superfam"/>
</dbReference>
<dbReference type="OrthoDB" id="34197at2"/>
<protein>
    <submittedName>
        <fullName evidence="1">Histidine phosphatase family protein</fullName>
    </submittedName>
</protein>
<name>A0A2H5F0W1_9RHOB</name>